<protein>
    <submittedName>
        <fullName evidence="1">Uncharacterized protein</fullName>
    </submittedName>
</protein>
<organism evidence="1 2">
    <name type="scientific">Colletotrichum kahawae</name>
    <name type="common">Coffee berry disease fungus</name>
    <dbReference type="NCBI Taxonomy" id="34407"/>
    <lineage>
        <taxon>Eukaryota</taxon>
        <taxon>Fungi</taxon>
        <taxon>Dikarya</taxon>
        <taxon>Ascomycota</taxon>
        <taxon>Pezizomycotina</taxon>
        <taxon>Sordariomycetes</taxon>
        <taxon>Hypocreomycetidae</taxon>
        <taxon>Glomerellales</taxon>
        <taxon>Glomerellaceae</taxon>
        <taxon>Colletotrichum</taxon>
        <taxon>Colletotrichum gloeosporioides species complex</taxon>
    </lineage>
</organism>
<dbReference type="AlphaFoldDB" id="A0AAE0D5K7"/>
<sequence>MAELFYQTCPGDWQGDGAILNECLKAAAWLNTNPDVTIDIGAFVSYRWKLVLLADQLIKDLGLPVPGNQTCAMWNEYVWRGEVLYNLEGFWEKYHWVWDIFAHDHRMPEASPEQGPDFERFRRYLAASIMQADLPFKPTLGIIDRVVDYVGRAKMAEPDFRLRWKRQGH</sequence>
<proteinExistence type="predicted"/>
<dbReference type="EMBL" id="VYYT01000165">
    <property type="protein sequence ID" value="KAK2761064.1"/>
    <property type="molecule type" value="Genomic_DNA"/>
</dbReference>
<name>A0AAE0D5K7_COLKA</name>
<evidence type="ECO:0000313" key="2">
    <source>
        <dbReference type="Proteomes" id="UP001281614"/>
    </source>
</evidence>
<evidence type="ECO:0000313" key="1">
    <source>
        <dbReference type="EMBL" id="KAK2761064.1"/>
    </source>
</evidence>
<reference evidence="1" key="1">
    <citation type="submission" date="2023-02" db="EMBL/GenBank/DDBJ databases">
        <title>Colletotrichum kahawae CIFC_Que2 genome sequencing and assembly.</title>
        <authorList>
            <person name="Baroncelli R."/>
        </authorList>
    </citation>
    <scope>NUCLEOTIDE SEQUENCE</scope>
    <source>
        <strain evidence="1">CIFC_Que2</strain>
    </source>
</reference>
<dbReference type="Proteomes" id="UP001281614">
    <property type="component" value="Unassembled WGS sequence"/>
</dbReference>
<accession>A0AAE0D5K7</accession>
<comment type="caution">
    <text evidence="1">The sequence shown here is derived from an EMBL/GenBank/DDBJ whole genome shotgun (WGS) entry which is preliminary data.</text>
</comment>
<keyword evidence="2" id="KW-1185">Reference proteome</keyword>
<gene>
    <name evidence="1" type="ORF">CKAH01_16408</name>
</gene>